<gene>
    <name evidence="2" type="ORF">DM484_20755</name>
</gene>
<dbReference type="PROSITE" id="PS51257">
    <property type="entry name" value="PROKAR_LIPOPROTEIN"/>
    <property type="match status" value="1"/>
</dbReference>
<sequence length="89" mass="9156">MMKATKLAVILLSAGLTVGCASKSDITNLQTQIDGLKAEVSSVKSTADEALSSAQQAEGTANKALATANRTASDVDAKLNAGFKHHQLK</sequence>
<reference evidence="2 3" key="1">
    <citation type="journal article" date="2018" name="Aquat. Microb. Ecol.">
        <title>Gammaproteobacterial methanotrophs dominate.</title>
        <authorList>
            <person name="Rissanen A.J."/>
            <person name="Saarenheimo J."/>
            <person name="Tiirola M."/>
            <person name="Peura S."/>
            <person name="Aalto S.L."/>
            <person name="Karvinen A."/>
            <person name="Nykanen H."/>
        </authorList>
    </citation>
    <scope>NUCLEOTIDE SEQUENCE [LARGE SCALE GENOMIC DNA]</scope>
    <source>
        <strain evidence="2">AMbin10</strain>
    </source>
</reference>
<keyword evidence="1" id="KW-0732">Signal</keyword>
<evidence type="ECO:0000313" key="2">
    <source>
        <dbReference type="EMBL" id="PZN74669.1"/>
    </source>
</evidence>
<dbReference type="NCBIfam" id="NF040598">
    <property type="entry name" value="Ala_zip_lipo"/>
    <property type="match status" value="1"/>
</dbReference>
<organism evidence="2 3">
    <name type="scientific">Candidatus Methylumidiphilus alinenensis</name>
    <dbReference type="NCBI Taxonomy" id="2202197"/>
    <lineage>
        <taxon>Bacteria</taxon>
        <taxon>Pseudomonadati</taxon>
        <taxon>Pseudomonadota</taxon>
        <taxon>Gammaproteobacteria</taxon>
        <taxon>Methylococcales</taxon>
        <taxon>Candidatus Methylumidiphilus</taxon>
    </lineage>
</organism>
<proteinExistence type="predicted"/>
<dbReference type="InterPro" id="IPR021793">
    <property type="entry name" value="Oprl"/>
</dbReference>
<dbReference type="AlphaFoldDB" id="A0A2W4QX45"/>
<evidence type="ECO:0008006" key="4">
    <source>
        <dbReference type="Google" id="ProtNLM"/>
    </source>
</evidence>
<evidence type="ECO:0000313" key="3">
    <source>
        <dbReference type="Proteomes" id="UP000249396"/>
    </source>
</evidence>
<accession>A0A2W4QX45</accession>
<protein>
    <recommendedName>
        <fullName evidence="4">Murein lipoprotein</fullName>
    </recommendedName>
</protein>
<evidence type="ECO:0000256" key="1">
    <source>
        <dbReference type="SAM" id="SignalP"/>
    </source>
</evidence>
<name>A0A2W4QX45_9GAMM</name>
<dbReference type="Proteomes" id="UP000249396">
    <property type="component" value="Unassembled WGS sequence"/>
</dbReference>
<feature type="signal peptide" evidence="1">
    <location>
        <begin position="1"/>
        <end position="23"/>
    </location>
</feature>
<feature type="chain" id="PRO_5015903875" description="Murein lipoprotein" evidence="1">
    <location>
        <begin position="24"/>
        <end position="89"/>
    </location>
</feature>
<dbReference type="EMBL" id="QJPH01000416">
    <property type="protein sequence ID" value="PZN74669.1"/>
    <property type="molecule type" value="Genomic_DNA"/>
</dbReference>
<dbReference type="Pfam" id="PF11839">
    <property type="entry name" value="Alanine_zipper"/>
    <property type="match status" value="1"/>
</dbReference>
<comment type="caution">
    <text evidence="2">The sequence shown here is derived from an EMBL/GenBank/DDBJ whole genome shotgun (WGS) entry which is preliminary data.</text>
</comment>